<dbReference type="Pfam" id="PF07045">
    <property type="entry name" value="DUF1330"/>
    <property type="match status" value="1"/>
</dbReference>
<evidence type="ECO:0000259" key="1">
    <source>
        <dbReference type="Pfam" id="PF07045"/>
    </source>
</evidence>
<dbReference type="Gene3D" id="3.30.70.100">
    <property type="match status" value="1"/>
</dbReference>
<dbReference type="PANTHER" id="PTHR41521">
    <property type="match status" value="1"/>
</dbReference>
<dbReference type="PANTHER" id="PTHR41521:SF4">
    <property type="entry name" value="BLR0684 PROTEIN"/>
    <property type="match status" value="1"/>
</dbReference>
<dbReference type="InterPro" id="IPR010753">
    <property type="entry name" value="DUF1330"/>
</dbReference>
<proteinExistence type="predicted"/>
<feature type="domain" description="DUF1330" evidence="1">
    <location>
        <begin position="6"/>
        <end position="93"/>
    </location>
</feature>
<comment type="caution">
    <text evidence="2">The sequence shown here is derived from an EMBL/GenBank/DDBJ whole genome shotgun (WGS) entry which is preliminary data.</text>
</comment>
<reference evidence="2 3" key="1">
    <citation type="submission" date="2015-10" db="EMBL/GenBank/DDBJ databases">
        <title>Metagenome-Assembled Genomes uncover a global brackish microbiome.</title>
        <authorList>
            <person name="Hugerth L.W."/>
            <person name="Larsson J."/>
            <person name="Alneberg J."/>
            <person name="Lindh M.V."/>
            <person name="Legrand C."/>
            <person name="Pinhassi J."/>
            <person name="Andersson A.F."/>
        </authorList>
    </citation>
    <scope>NUCLEOTIDE SEQUENCE [LARGE SCALE GENOMIC DNA]</scope>
    <source>
        <strain evidence="2">BACL6 MAG-120924-bin43</strain>
    </source>
</reference>
<gene>
    <name evidence="2" type="ORF">ABR75_00115</name>
</gene>
<dbReference type="SUPFAM" id="SSF54909">
    <property type="entry name" value="Dimeric alpha+beta barrel"/>
    <property type="match status" value="1"/>
</dbReference>
<protein>
    <recommendedName>
        <fullName evidence="1">DUF1330 domain-containing protein</fullName>
    </recommendedName>
</protein>
<evidence type="ECO:0000313" key="2">
    <source>
        <dbReference type="EMBL" id="KRO47056.1"/>
    </source>
</evidence>
<sequence length="101" mass="11413">MSESPVHFIAHFTINDADKYRVYEKGFFPILKAHNGMFVTYDDNVTVLEGTPAAGRTVVIQFESEAACMTWWNSPEYRELATHRHAGTTTHSISIVHAITK</sequence>
<dbReference type="Proteomes" id="UP000051017">
    <property type="component" value="Unassembled WGS sequence"/>
</dbReference>
<organism evidence="2 3">
    <name type="scientific">Acidimicrobiia bacterium BACL6 MAG-120924-bin43</name>
    <dbReference type="NCBI Taxonomy" id="1655583"/>
    <lineage>
        <taxon>Bacteria</taxon>
        <taxon>Bacillati</taxon>
        <taxon>Actinomycetota</taxon>
        <taxon>Acidimicrobiia</taxon>
        <taxon>acIV cluster</taxon>
    </lineage>
</organism>
<accession>A0A0R2QD70</accession>
<dbReference type="EMBL" id="LIBJ01000199">
    <property type="protein sequence ID" value="KRO47056.1"/>
    <property type="molecule type" value="Genomic_DNA"/>
</dbReference>
<dbReference type="AlphaFoldDB" id="A0A0R2QD70"/>
<evidence type="ECO:0000313" key="3">
    <source>
        <dbReference type="Proteomes" id="UP000051017"/>
    </source>
</evidence>
<dbReference type="InterPro" id="IPR011008">
    <property type="entry name" value="Dimeric_a/b-barrel"/>
</dbReference>
<name>A0A0R2QD70_9ACTN</name>